<comment type="caution">
    <text evidence="4">The sequence shown here is derived from an EMBL/GenBank/DDBJ whole genome shotgun (WGS) entry which is preliminary data.</text>
</comment>
<dbReference type="Proteomes" id="UP000600588">
    <property type="component" value="Unassembled WGS sequence"/>
</dbReference>
<organism evidence="4 5">
    <name type="scientific">Aestuariibaculum sediminum</name>
    <dbReference type="NCBI Taxonomy" id="2770637"/>
    <lineage>
        <taxon>Bacteria</taxon>
        <taxon>Pseudomonadati</taxon>
        <taxon>Bacteroidota</taxon>
        <taxon>Flavobacteriia</taxon>
        <taxon>Flavobacteriales</taxon>
        <taxon>Flavobacteriaceae</taxon>
    </lineage>
</organism>
<protein>
    <submittedName>
        <fullName evidence="4">TIM barrel protein</fullName>
    </submittedName>
</protein>
<dbReference type="PIRSF" id="PIRSF006241">
    <property type="entry name" value="HyI"/>
    <property type="match status" value="1"/>
</dbReference>
<dbReference type="Pfam" id="PF01261">
    <property type="entry name" value="AP_endonuc_2"/>
    <property type="match status" value="1"/>
</dbReference>
<feature type="active site" description="Proton donor/acceptor" evidence="2">
    <location>
        <position position="186"/>
    </location>
</feature>
<gene>
    <name evidence="4" type="ORF">ICJ83_12460</name>
</gene>
<proteinExistence type="predicted"/>
<dbReference type="EMBL" id="JACVXB010000005">
    <property type="protein sequence ID" value="MBD0832949.1"/>
    <property type="molecule type" value="Genomic_DNA"/>
</dbReference>
<evidence type="ECO:0000256" key="1">
    <source>
        <dbReference type="ARBA" id="ARBA00023235"/>
    </source>
</evidence>
<evidence type="ECO:0000256" key="2">
    <source>
        <dbReference type="PIRSR" id="PIRSR006241-50"/>
    </source>
</evidence>
<evidence type="ECO:0000313" key="5">
    <source>
        <dbReference type="Proteomes" id="UP000600588"/>
    </source>
</evidence>
<accession>A0A8J6UDJ7</accession>
<feature type="active site" description="Proton donor/acceptor" evidence="2">
    <location>
        <position position="283"/>
    </location>
</feature>
<evidence type="ECO:0000259" key="3">
    <source>
        <dbReference type="Pfam" id="PF01261"/>
    </source>
</evidence>
<dbReference type="InterPro" id="IPR026040">
    <property type="entry name" value="HyI-like"/>
</dbReference>
<dbReference type="SUPFAM" id="SSF51658">
    <property type="entry name" value="Xylose isomerase-like"/>
    <property type="match status" value="1"/>
</dbReference>
<dbReference type="InterPro" id="IPR050417">
    <property type="entry name" value="Sugar_Epim/Isomerase"/>
</dbReference>
<feature type="domain" description="Xylose isomerase-like TIM barrel" evidence="3">
    <location>
        <begin position="64"/>
        <end position="286"/>
    </location>
</feature>
<reference evidence="4 5" key="1">
    <citation type="submission" date="2020-09" db="EMBL/GenBank/DDBJ databases">
        <title>TT11 complete genome.</title>
        <authorList>
            <person name="Wu Z."/>
        </authorList>
    </citation>
    <scope>NUCLEOTIDE SEQUENCE [LARGE SCALE GENOMIC DNA]</scope>
    <source>
        <strain evidence="4 5">TT11</strain>
    </source>
</reference>
<keyword evidence="5" id="KW-1185">Reference proteome</keyword>
<evidence type="ECO:0000313" key="4">
    <source>
        <dbReference type="EMBL" id="MBD0832949.1"/>
    </source>
</evidence>
<dbReference type="InterPro" id="IPR036237">
    <property type="entry name" value="Xyl_isomerase-like_sf"/>
</dbReference>
<dbReference type="GO" id="GO:0016853">
    <property type="term" value="F:isomerase activity"/>
    <property type="evidence" value="ECO:0007669"/>
    <property type="project" value="UniProtKB-KW"/>
</dbReference>
<keyword evidence="1" id="KW-0413">Isomerase</keyword>
<dbReference type="PANTHER" id="PTHR43489">
    <property type="entry name" value="ISOMERASE"/>
    <property type="match status" value="1"/>
</dbReference>
<sequence>MERRDFIKKTATATSILGAGLTGLHATETNKTNNGSHNFKLKYAPHLGMFQNLAGNNPVDQLNFCADQGFTAFEDNGMKNRSKDTQEKMANTMTKRNITMGVFVAHQIYWKEPTLTSGNLDKREEFLNDIKTSVEVAKRVNAKWMTVVPGHLDLRQNMSYQTQNVIESLKQASDILEPHNLTMVLEPLNFRNHPGLFLSESPQAYQICKAVDSPACKILFDIYHQQIQEGNLIPNIEQCWDEIAYFQIGDNPGRKEPTTGEINYKNVFKFIHSKKYNGVLGMEHGNSMKGKEGELKVIAVYKDSDNF</sequence>
<dbReference type="AlphaFoldDB" id="A0A8J6UDJ7"/>
<name>A0A8J6UDJ7_9FLAO</name>
<dbReference type="Gene3D" id="3.20.20.150">
    <property type="entry name" value="Divalent-metal-dependent TIM barrel enzymes"/>
    <property type="match status" value="1"/>
</dbReference>
<dbReference type="RefSeq" id="WP_188230729.1">
    <property type="nucleotide sequence ID" value="NZ_JACVXB010000005.1"/>
</dbReference>
<dbReference type="InterPro" id="IPR013022">
    <property type="entry name" value="Xyl_isomerase-like_TIM-brl"/>
</dbReference>